<proteinExistence type="predicted"/>
<gene>
    <name evidence="1" type="ORF">mMyoMyo1_008754</name>
</gene>
<dbReference type="AlphaFoldDB" id="A0A7J7UD51"/>
<evidence type="ECO:0000313" key="2">
    <source>
        <dbReference type="Proteomes" id="UP000527355"/>
    </source>
</evidence>
<dbReference type="Proteomes" id="UP000527355">
    <property type="component" value="Unassembled WGS sequence"/>
</dbReference>
<keyword evidence="2" id="KW-1185">Reference proteome</keyword>
<name>A0A7J7UD51_MYOMY</name>
<sequence>MEGQKWTQNRSPEPGVSDSWAAAQCVGGQCPTTLKGRLATAPRDQAEAQSVLQVEMVKSRGLLPGHAQGVQPQWKPEGTLVGMRFRKPNQIHMGISELSGTTLTGPGLRVQADLCVCYSGPLWPRNEK</sequence>
<accession>A0A7J7UD51</accession>
<evidence type="ECO:0000313" key="1">
    <source>
        <dbReference type="EMBL" id="KAF6310696.1"/>
    </source>
</evidence>
<protein>
    <submittedName>
        <fullName evidence="1">Uncharacterized protein</fullName>
    </submittedName>
</protein>
<reference evidence="1 2" key="1">
    <citation type="journal article" date="2020" name="Nature">
        <title>Six reference-quality genomes reveal evolution of bat adaptations.</title>
        <authorList>
            <person name="Jebb D."/>
            <person name="Huang Z."/>
            <person name="Pippel M."/>
            <person name="Hughes G.M."/>
            <person name="Lavrichenko K."/>
            <person name="Devanna P."/>
            <person name="Winkler S."/>
            <person name="Jermiin L.S."/>
            <person name="Skirmuntt E.C."/>
            <person name="Katzourakis A."/>
            <person name="Burkitt-Gray L."/>
            <person name="Ray D.A."/>
            <person name="Sullivan K.A.M."/>
            <person name="Roscito J.G."/>
            <person name="Kirilenko B.M."/>
            <person name="Davalos L.M."/>
            <person name="Corthals A.P."/>
            <person name="Power M.L."/>
            <person name="Jones G."/>
            <person name="Ransome R.D."/>
            <person name="Dechmann D.K.N."/>
            <person name="Locatelli A.G."/>
            <person name="Puechmaille S.J."/>
            <person name="Fedrigo O."/>
            <person name="Jarvis E.D."/>
            <person name="Hiller M."/>
            <person name="Vernes S.C."/>
            <person name="Myers E.W."/>
            <person name="Teeling E.C."/>
        </authorList>
    </citation>
    <scope>NUCLEOTIDE SEQUENCE [LARGE SCALE GENOMIC DNA]</scope>
    <source>
        <strain evidence="1">MMyoMyo1</strain>
        <tissue evidence="1">Flight muscle</tissue>
    </source>
</reference>
<comment type="caution">
    <text evidence="1">The sequence shown here is derived from an EMBL/GenBank/DDBJ whole genome shotgun (WGS) entry which is preliminary data.</text>
</comment>
<dbReference type="EMBL" id="JABWUV010000013">
    <property type="protein sequence ID" value="KAF6310696.1"/>
    <property type="molecule type" value="Genomic_DNA"/>
</dbReference>
<organism evidence="1 2">
    <name type="scientific">Myotis myotis</name>
    <name type="common">Greater mouse-eared bat</name>
    <name type="synonym">Vespertilio myotis</name>
    <dbReference type="NCBI Taxonomy" id="51298"/>
    <lineage>
        <taxon>Eukaryota</taxon>
        <taxon>Metazoa</taxon>
        <taxon>Chordata</taxon>
        <taxon>Craniata</taxon>
        <taxon>Vertebrata</taxon>
        <taxon>Euteleostomi</taxon>
        <taxon>Mammalia</taxon>
        <taxon>Eutheria</taxon>
        <taxon>Laurasiatheria</taxon>
        <taxon>Chiroptera</taxon>
        <taxon>Yangochiroptera</taxon>
        <taxon>Vespertilionidae</taxon>
        <taxon>Myotis</taxon>
    </lineage>
</organism>